<feature type="transmembrane region" description="Helical" evidence="1">
    <location>
        <begin position="119"/>
        <end position="138"/>
    </location>
</feature>
<keyword evidence="3" id="KW-1185">Reference proteome</keyword>
<feature type="transmembrane region" description="Helical" evidence="1">
    <location>
        <begin position="47"/>
        <end position="71"/>
    </location>
</feature>
<organism evidence="2 3">
    <name type="scientific">Nocardia amikacinitolerans</name>
    <dbReference type="NCBI Taxonomy" id="756689"/>
    <lineage>
        <taxon>Bacteria</taxon>
        <taxon>Bacillati</taxon>
        <taxon>Actinomycetota</taxon>
        <taxon>Actinomycetes</taxon>
        <taxon>Mycobacteriales</taxon>
        <taxon>Nocardiaceae</taxon>
        <taxon>Nocardia</taxon>
    </lineage>
</organism>
<keyword evidence="1" id="KW-0812">Transmembrane</keyword>
<feature type="transmembrane region" description="Helical" evidence="1">
    <location>
        <begin position="91"/>
        <end position="113"/>
    </location>
</feature>
<dbReference type="RefSeq" id="WP_097248451.1">
    <property type="nucleotide sequence ID" value="NZ_OBEG01000010.1"/>
</dbReference>
<dbReference type="Pfam" id="PF10011">
    <property type="entry name" value="DUF2254"/>
    <property type="match status" value="1"/>
</dbReference>
<gene>
    <name evidence="2" type="ORF">SAMN04244553_0154</name>
</gene>
<keyword evidence="1" id="KW-1133">Transmembrane helix</keyword>
<evidence type="ECO:0000313" key="2">
    <source>
        <dbReference type="EMBL" id="SNY89837.1"/>
    </source>
</evidence>
<reference evidence="2 3" key="1">
    <citation type="submission" date="2017-09" db="EMBL/GenBank/DDBJ databases">
        <authorList>
            <person name="Ehlers B."/>
            <person name="Leendertz F.H."/>
        </authorList>
    </citation>
    <scope>NUCLEOTIDE SEQUENCE [LARGE SCALE GENOMIC DNA]</scope>
    <source>
        <strain evidence="2 3">DSM 45537</strain>
    </source>
</reference>
<feature type="transmembrane region" description="Helical" evidence="1">
    <location>
        <begin position="12"/>
        <end position="35"/>
    </location>
</feature>
<proteinExistence type="predicted"/>
<dbReference type="AlphaFoldDB" id="A0A285M0C6"/>
<dbReference type="EMBL" id="OBEG01000010">
    <property type="protein sequence ID" value="SNY89837.1"/>
    <property type="molecule type" value="Genomic_DNA"/>
</dbReference>
<dbReference type="OrthoDB" id="2955631at2"/>
<keyword evidence="1" id="KW-0472">Membrane</keyword>
<evidence type="ECO:0000313" key="3">
    <source>
        <dbReference type="Proteomes" id="UP000219565"/>
    </source>
</evidence>
<dbReference type="Proteomes" id="UP000219565">
    <property type="component" value="Unassembled WGS sequence"/>
</dbReference>
<accession>A0A285M0C6</accession>
<sequence length="399" mass="42535">MPARVIPTRRRLRAGLAQLVFVATGVGLGLAVPGIGRGPQVPAHAVINMLFSVGLGVLGVVAVIFSLLFLVVQWVATTFTPRLTLFRDAPIVWRTSGYAVGVALFCFTAALVIGTDSKVSMAVPIIAVVLTLGLLALLRTLHMRAFSAIQLAPALSAIAARGRAILAVAYPQDAGPAAVTAAPRATVTWPHPPATLQSVRMERLLETARSANAVVVLRSAPGATLHHGSAVADVYGAELPDTAVLEALIVGNERTFDQDPLLAFRLLADIALRALSPAVHDPATAVQAMDELGDLLGWVAAARLGPLPLTDRDGAERLVVQLPHWEDFVRTGLDDIAVAAVGSPMALTHLREMLERVRDRARPDRAASLTQRLTWVNEQLTHRFPYLRRTGTREHPGPG</sequence>
<protein>
    <submittedName>
        <fullName evidence="2">Uncharacterized membrane protein</fullName>
    </submittedName>
</protein>
<evidence type="ECO:0000256" key="1">
    <source>
        <dbReference type="SAM" id="Phobius"/>
    </source>
</evidence>
<dbReference type="STRING" id="1379680.GCA_001612615_06705"/>
<name>A0A285M0C6_9NOCA</name>
<dbReference type="InterPro" id="IPR018723">
    <property type="entry name" value="DUF2254_membrane"/>
</dbReference>